<organism evidence="3 4">
    <name type="scientific">Phanerochaete carnosa (strain HHB-10118-sp)</name>
    <name type="common">White-rot fungus</name>
    <name type="synonym">Peniophora carnosa</name>
    <dbReference type="NCBI Taxonomy" id="650164"/>
    <lineage>
        <taxon>Eukaryota</taxon>
        <taxon>Fungi</taxon>
        <taxon>Dikarya</taxon>
        <taxon>Basidiomycota</taxon>
        <taxon>Agaricomycotina</taxon>
        <taxon>Agaricomycetes</taxon>
        <taxon>Polyporales</taxon>
        <taxon>Phanerochaetaceae</taxon>
        <taxon>Phanerochaete</taxon>
    </lineage>
</organism>
<dbReference type="HOGENOM" id="CLU_005289_1_0_1"/>
<dbReference type="SMART" id="SM00128">
    <property type="entry name" value="IPPc"/>
    <property type="match status" value="1"/>
</dbReference>
<feature type="compositionally biased region" description="Basic and acidic residues" evidence="1">
    <location>
        <begin position="371"/>
        <end position="383"/>
    </location>
</feature>
<gene>
    <name evidence="3" type="ORF">PHACADRAFT_251700</name>
</gene>
<protein>
    <recommendedName>
        <fullName evidence="2">Inositol polyphosphate-related phosphatase domain-containing protein</fullName>
    </recommendedName>
</protein>
<proteinExistence type="predicted"/>
<sequence>MSTHRKGPYELLVKERMMGLYLAIFIHRDIKGLIKGTSKSAVTAGLIGGRVGNKGGVGISLNLDGTTMLFINAHLAAHEGRVHNRMANYNKIKSELAVDDFLGPEDPRMMAEDITDRFDFAFLCGDLNFRLDITRLHADWLISRREYGQALAFDQLRKAMQSGEAFVGFNEAAIDFPPTFKYDVLRYKRSKYRRSVKRLSRTPGVETQTQEKTLTEIEEAPAAGPVDEDREDHSEGEQEYEGEAASVASTVYSASRSKYTMEADDDEHEDFFYGAPSPRATHSVGALVNKSLATAAVHKAKTKWMSLINSTSSSPGTPIFKRFKHKQHEEHRFDRRFDSSPSLPSPPLTVSLPNSPPPEFRSLTSPPTPGRGDKPLTELHDGKLLMPPRSLDSSKPGIALSTRAQSTKSMERGDLPEEEEEVEERGVYDTSHKKRVPSWCDRILWKSKIMPEPEPEEDEPLPPPVPPRSRMSSLLHAFRPGSSRARKDSNTSMDVNTPCVLTLDSAQTSPSAEDSPTWSFDAESTPVPRPEFASRLRHSASVEHFTTEERSHGFRAKSHFPLLERPRSRQASLASNARSPLSASSRLDDRPRSETPPPIPPKDDLHSIQPTTSLWKSFSFFPFLRDTLPQIEQPPTANSPPSLQHRRGDVICLGYNTLDDRQMRRLEGKSDHRPVVGAYALCI</sequence>
<dbReference type="Proteomes" id="UP000008370">
    <property type="component" value="Unassembled WGS sequence"/>
</dbReference>
<dbReference type="PANTHER" id="PTHR11200">
    <property type="entry name" value="INOSITOL 5-PHOSPHATASE"/>
    <property type="match status" value="1"/>
</dbReference>
<dbReference type="EMBL" id="JH930470">
    <property type="protein sequence ID" value="EKM57831.1"/>
    <property type="molecule type" value="Genomic_DNA"/>
</dbReference>
<dbReference type="SUPFAM" id="SSF56219">
    <property type="entry name" value="DNase I-like"/>
    <property type="match status" value="1"/>
</dbReference>
<reference evidence="3 4" key="1">
    <citation type="journal article" date="2012" name="BMC Genomics">
        <title>Comparative genomics of the white-rot fungi, Phanerochaete carnosa and P. chrysosporium, to elucidate the genetic basis of the distinct wood types they colonize.</title>
        <authorList>
            <person name="Suzuki H."/>
            <person name="MacDonald J."/>
            <person name="Syed K."/>
            <person name="Salamov A."/>
            <person name="Hori C."/>
            <person name="Aerts A."/>
            <person name="Henrissat B."/>
            <person name="Wiebenga A."/>
            <person name="vanKuyk P.A."/>
            <person name="Barry K."/>
            <person name="Lindquist E."/>
            <person name="LaButti K."/>
            <person name="Lapidus A."/>
            <person name="Lucas S."/>
            <person name="Coutinho P."/>
            <person name="Gong Y."/>
            <person name="Samejima M."/>
            <person name="Mahadevan R."/>
            <person name="Abou-Zaid M."/>
            <person name="de Vries R.P."/>
            <person name="Igarashi K."/>
            <person name="Yadav J.S."/>
            <person name="Grigoriev I.V."/>
            <person name="Master E.R."/>
        </authorList>
    </citation>
    <scope>NUCLEOTIDE SEQUENCE [LARGE SCALE GENOMIC DNA]</scope>
    <source>
        <strain evidence="3 4">HHB-10118-sp</strain>
    </source>
</reference>
<dbReference type="Gene3D" id="3.60.10.10">
    <property type="entry name" value="Endonuclease/exonuclease/phosphatase"/>
    <property type="match status" value="2"/>
</dbReference>
<evidence type="ECO:0000256" key="1">
    <source>
        <dbReference type="SAM" id="MobiDB-lite"/>
    </source>
</evidence>
<feature type="region of interest" description="Disordered" evidence="1">
    <location>
        <begin position="198"/>
        <end position="247"/>
    </location>
</feature>
<feature type="region of interest" description="Disordered" evidence="1">
    <location>
        <begin position="325"/>
        <end position="432"/>
    </location>
</feature>
<dbReference type="InterPro" id="IPR046985">
    <property type="entry name" value="IP5"/>
</dbReference>
<dbReference type="STRING" id="650164.K5V5C8"/>
<feature type="region of interest" description="Disordered" evidence="1">
    <location>
        <begin position="450"/>
        <end position="608"/>
    </location>
</feature>
<dbReference type="KEGG" id="pco:PHACADRAFT_251700"/>
<dbReference type="OrthoDB" id="405996at2759"/>
<dbReference type="AlphaFoldDB" id="K5V5C8"/>
<feature type="compositionally biased region" description="Polar residues" evidence="1">
    <location>
        <begin position="569"/>
        <end position="585"/>
    </location>
</feature>
<dbReference type="InterPro" id="IPR036691">
    <property type="entry name" value="Endo/exonu/phosph_ase_sf"/>
</dbReference>
<evidence type="ECO:0000313" key="3">
    <source>
        <dbReference type="EMBL" id="EKM57831.1"/>
    </source>
</evidence>
<dbReference type="Pfam" id="PF22669">
    <property type="entry name" value="Exo_endo_phos2"/>
    <property type="match status" value="2"/>
</dbReference>
<dbReference type="GO" id="GO:0046856">
    <property type="term" value="P:phosphatidylinositol dephosphorylation"/>
    <property type="evidence" value="ECO:0007669"/>
    <property type="project" value="InterPro"/>
</dbReference>
<dbReference type="InterPro" id="IPR000300">
    <property type="entry name" value="IPPc"/>
</dbReference>
<dbReference type="PANTHER" id="PTHR11200:SF275">
    <property type="entry name" value="LD06095P"/>
    <property type="match status" value="1"/>
</dbReference>
<feature type="compositionally biased region" description="Polar residues" evidence="1">
    <location>
        <begin position="504"/>
        <end position="518"/>
    </location>
</feature>
<name>K5V5C8_PHACS</name>
<dbReference type="InParanoid" id="K5V5C8"/>
<keyword evidence="4" id="KW-1185">Reference proteome</keyword>
<feature type="compositionally biased region" description="Basic and acidic residues" evidence="1">
    <location>
        <begin position="327"/>
        <end position="338"/>
    </location>
</feature>
<evidence type="ECO:0000259" key="2">
    <source>
        <dbReference type="SMART" id="SM00128"/>
    </source>
</evidence>
<feature type="domain" description="Inositol polyphosphate-related phosphatase" evidence="2">
    <location>
        <begin position="1"/>
        <end position="225"/>
    </location>
</feature>
<dbReference type="RefSeq" id="XP_007393175.1">
    <property type="nucleotide sequence ID" value="XM_007393113.1"/>
</dbReference>
<dbReference type="GeneID" id="18915298"/>
<dbReference type="GO" id="GO:0004439">
    <property type="term" value="F:phosphatidylinositol-4,5-bisphosphate 5-phosphatase activity"/>
    <property type="evidence" value="ECO:0007669"/>
    <property type="project" value="TreeGrafter"/>
</dbReference>
<accession>K5V5C8</accession>
<evidence type="ECO:0000313" key="4">
    <source>
        <dbReference type="Proteomes" id="UP000008370"/>
    </source>
</evidence>